<feature type="compositionally biased region" description="Gly residues" evidence="1">
    <location>
        <begin position="37"/>
        <end position="46"/>
    </location>
</feature>
<evidence type="ECO:0000256" key="1">
    <source>
        <dbReference type="SAM" id="MobiDB-lite"/>
    </source>
</evidence>
<evidence type="ECO:0000313" key="3">
    <source>
        <dbReference type="Proteomes" id="UP001341281"/>
    </source>
</evidence>
<feature type="compositionally biased region" description="Polar residues" evidence="1">
    <location>
        <begin position="499"/>
        <end position="513"/>
    </location>
</feature>
<dbReference type="PANTHER" id="PTHR33170">
    <property type="entry name" value="DUF4283 DOMAIN-CONTAINING PROTEIN-RELATED"/>
    <property type="match status" value="1"/>
</dbReference>
<feature type="region of interest" description="Disordered" evidence="1">
    <location>
        <begin position="579"/>
        <end position="637"/>
    </location>
</feature>
<feature type="region of interest" description="Disordered" evidence="1">
    <location>
        <begin position="468"/>
        <end position="540"/>
    </location>
</feature>
<dbReference type="EMBL" id="CP144753">
    <property type="protein sequence ID" value="WVZ93689.1"/>
    <property type="molecule type" value="Genomic_DNA"/>
</dbReference>
<gene>
    <name evidence="2" type="ORF">U9M48_039650</name>
</gene>
<sequence length="637" mass="67641">MANNEGSFPSNNFGTPQNLQPQGFNPGFNPGFVDPGFGRGTGGYEGRGYQAPRGGRAWRGRGRGRGARGPSRQALGQDQTFFGAMANWNHQGAPVGFGPAGLAGGQALPALGQAGFGQGAGPVQAGPAGRAGARTVAGGQGLSGQHGGWFAAGRGGQQTAAQAHDGGPSQVVQEGISLGASSMIPSTVGMANDPTAILPSLGEHNVGADLQGDFGSFHGAIKGGKNKTSKPYCYRCFTKGHVISVFTTVLCCDMCDENDHATKACPYAKGAKPTATPCGYAVDGLGFYYIPFTGKQTETLDSKAALVKVSEGSLTVAQATVELERLLPGQHNWVLEIIDEKTFATTFPSEADLQRMILWGPVEAKSAKARMEISERKNVEEWKYEIPKTWIQFRGLSKELRDFPIIWAIGSIFGVTRNVDMKFTKKFGRSRLMVAVLNPDFVPEFVDVVIGDYVYELQFKVEKGGLDDPPTLINMDSQPEEDGNKDDEMKDAEKDNPVNDKTPNSTIENNLGNITKGPGGTRDNSTSAGGHSQSTFSLTPTGLEGTKAWVVNKFFSEPIVAPAVAPVTGSPMAAILAEEKTTPTRKSKRSAATADQDSLEKATRLKAKRNLEEPKEGGRTGFVGGLGCNALRREETQ</sequence>
<evidence type="ECO:0000313" key="2">
    <source>
        <dbReference type="EMBL" id="WVZ93689.1"/>
    </source>
</evidence>
<feature type="compositionally biased region" description="Basic and acidic residues" evidence="1">
    <location>
        <begin position="486"/>
        <end position="498"/>
    </location>
</feature>
<feature type="compositionally biased region" description="Polar residues" evidence="1">
    <location>
        <begin position="1"/>
        <end position="23"/>
    </location>
</feature>
<reference evidence="2 3" key="1">
    <citation type="submission" date="2024-02" db="EMBL/GenBank/DDBJ databases">
        <title>High-quality chromosome-scale genome assembly of Pensacola bahiagrass (Paspalum notatum Flugge var. saurae).</title>
        <authorList>
            <person name="Vega J.M."/>
            <person name="Podio M."/>
            <person name="Orjuela J."/>
            <person name="Siena L.A."/>
            <person name="Pessino S.C."/>
            <person name="Combes M.C."/>
            <person name="Mariac C."/>
            <person name="Albertini E."/>
            <person name="Pupilli F."/>
            <person name="Ortiz J.P.A."/>
            <person name="Leblanc O."/>
        </authorList>
    </citation>
    <scope>NUCLEOTIDE SEQUENCE [LARGE SCALE GENOMIC DNA]</scope>
    <source>
        <strain evidence="2">R1</strain>
        <tissue evidence="2">Leaf</tissue>
    </source>
</reference>
<proteinExistence type="predicted"/>
<evidence type="ECO:0008006" key="4">
    <source>
        <dbReference type="Google" id="ProtNLM"/>
    </source>
</evidence>
<feature type="region of interest" description="Disordered" evidence="1">
    <location>
        <begin position="1"/>
        <end position="74"/>
    </location>
</feature>
<organism evidence="2 3">
    <name type="scientific">Paspalum notatum var. saurae</name>
    <dbReference type="NCBI Taxonomy" id="547442"/>
    <lineage>
        <taxon>Eukaryota</taxon>
        <taxon>Viridiplantae</taxon>
        <taxon>Streptophyta</taxon>
        <taxon>Embryophyta</taxon>
        <taxon>Tracheophyta</taxon>
        <taxon>Spermatophyta</taxon>
        <taxon>Magnoliopsida</taxon>
        <taxon>Liliopsida</taxon>
        <taxon>Poales</taxon>
        <taxon>Poaceae</taxon>
        <taxon>PACMAD clade</taxon>
        <taxon>Panicoideae</taxon>
        <taxon>Andropogonodae</taxon>
        <taxon>Paspaleae</taxon>
        <taxon>Paspalinae</taxon>
        <taxon>Paspalum</taxon>
    </lineage>
</organism>
<feature type="compositionally biased region" description="Basic residues" evidence="1">
    <location>
        <begin position="56"/>
        <end position="66"/>
    </location>
</feature>
<name>A0AAQ3UK13_PASNO</name>
<dbReference type="AlphaFoldDB" id="A0AAQ3UK13"/>
<dbReference type="Proteomes" id="UP001341281">
    <property type="component" value="Chromosome 09"/>
</dbReference>
<dbReference type="PANTHER" id="PTHR33170:SF41">
    <property type="entry name" value="CCHC-TYPE DOMAIN-CONTAINING PROTEIN"/>
    <property type="match status" value="1"/>
</dbReference>
<protein>
    <recommendedName>
        <fullName evidence="4">DUF4283 domain-containing protein</fullName>
    </recommendedName>
</protein>
<keyword evidence="3" id="KW-1185">Reference proteome</keyword>
<feature type="compositionally biased region" description="Basic and acidic residues" evidence="1">
    <location>
        <begin position="598"/>
        <end position="618"/>
    </location>
</feature>
<feature type="compositionally biased region" description="Polar residues" evidence="1">
    <location>
        <begin position="522"/>
        <end position="540"/>
    </location>
</feature>
<accession>A0AAQ3UK13</accession>